<evidence type="ECO:0000256" key="1">
    <source>
        <dbReference type="ARBA" id="ARBA00010996"/>
    </source>
</evidence>
<geneLocation type="plasmid" evidence="6 7">
    <name>megaplasmid</name>
</geneLocation>
<keyword evidence="4" id="KW-1015">Disulfide bond</keyword>
<feature type="binding site" evidence="3">
    <location>
        <position position="120"/>
    </location>
    <ligand>
        <name>Cu cation</name>
        <dbReference type="ChEBI" id="CHEBI:23378"/>
    </ligand>
</feature>
<organism evidence="6 7">
    <name type="scientific">Cupriavidus metallidurans (strain ATCC 43123 / DSM 2839 / NBRC 102507 / CH34)</name>
    <name type="common">Ralstonia metallidurans</name>
    <dbReference type="NCBI Taxonomy" id="266264"/>
    <lineage>
        <taxon>Bacteria</taxon>
        <taxon>Pseudomonadati</taxon>
        <taxon>Pseudomonadota</taxon>
        <taxon>Betaproteobacteria</taxon>
        <taxon>Burkholderiales</taxon>
        <taxon>Burkholderiaceae</taxon>
        <taxon>Cupriavidus</taxon>
    </lineage>
</organism>
<evidence type="ECO:0000259" key="5">
    <source>
        <dbReference type="PROSITE" id="PS51352"/>
    </source>
</evidence>
<feature type="disulfide bond" description="Redox-active" evidence="4">
    <location>
        <begin position="116"/>
        <end position="120"/>
    </location>
</feature>
<dbReference type="InterPro" id="IPR003782">
    <property type="entry name" value="SCO1/SenC"/>
</dbReference>
<evidence type="ECO:0000256" key="4">
    <source>
        <dbReference type="PIRSR" id="PIRSR603782-2"/>
    </source>
</evidence>
<dbReference type="AlphaFoldDB" id="Q1LE69"/>
<dbReference type="PANTHER" id="PTHR12151">
    <property type="entry name" value="ELECTRON TRANSPORT PROTIN SCO1/SENC FAMILY MEMBER"/>
    <property type="match status" value="1"/>
</dbReference>
<dbReference type="EMBL" id="CP000353">
    <property type="protein sequence ID" value="ABF11557.1"/>
    <property type="molecule type" value="Genomic_DNA"/>
</dbReference>
<dbReference type="CDD" id="cd02968">
    <property type="entry name" value="SCO"/>
    <property type="match status" value="1"/>
</dbReference>
<keyword evidence="6" id="KW-0614">Plasmid</keyword>
<keyword evidence="3" id="KW-0479">Metal-binding</keyword>
<keyword evidence="7" id="KW-1185">Reference proteome</keyword>
<comment type="similarity">
    <text evidence="1">Belongs to the SCO1/2 family.</text>
</comment>
<name>Q1LE69_CUPMC</name>
<dbReference type="InterPro" id="IPR036249">
    <property type="entry name" value="Thioredoxin-like_sf"/>
</dbReference>
<dbReference type="PANTHER" id="PTHR12151:SF25">
    <property type="entry name" value="LINALOOL DEHYDRATASE_ISOMERASE DOMAIN-CONTAINING PROTEIN"/>
    <property type="match status" value="1"/>
</dbReference>
<reference evidence="7" key="1">
    <citation type="journal article" date="2010" name="PLoS ONE">
        <title>The complete genome sequence of Cupriavidus metallidurans strain CH34, a master survivalist in harsh and anthropogenic environments.</title>
        <authorList>
            <person name="Janssen P.J."/>
            <person name="Van Houdt R."/>
            <person name="Moors H."/>
            <person name="Monsieurs P."/>
            <person name="Morin N."/>
            <person name="Michaux A."/>
            <person name="Benotmane M.A."/>
            <person name="Leys N."/>
            <person name="Vallaeys T."/>
            <person name="Lapidus A."/>
            <person name="Monchy S."/>
            <person name="Medigue C."/>
            <person name="Taghavi S."/>
            <person name="McCorkle S."/>
            <person name="Dunn J."/>
            <person name="van der Lelie D."/>
            <person name="Mergeay M."/>
        </authorList>
    </citation>
    <scope>NUCLEOTIDE SEQUENCE [LARGE SCALE GENOMIC DNA]</scope>
    <source>
        <strain evidence="7">ATCC 43123 / DSM 2839 / NBRC 102507 / CH34</strain>
    </source>
</reference>
<evidence type="ECO:0000313" key="7">
    <source>
        <dbReference type="Proteomes" id="UP000002429"/>
    </source>
</evidence>
<dbReference type="HOGENOM" id="CLU_050131_4_2_4"/>
<evidence type="ECO:0000256" key="2">
    <source>
        <dbReference type="ARBA" id="ARBA00023008"/>
    </source>
</evidence>
<evidence type="ECO:0000313" key="6">
    <source>
        <dbReference type="EMBL" id="ABF11557.1"/>
    </source>
</evidence>
<dbReference type="InterPro" id="IPR013766">
    <property type="entry name" value="Thioredoxin_domain"/>
</dbReference>
<dbReference type="eggNOG" id="COG1999">
    <property type="taxonomic scope" value="Bacteria"/>
</dbReference>
<dbReference type="Pfam" id="PF02630">
    <property type="entry name" value="SCO1-SenC"/>
    <property type="match status" value="1"/>
</dbReference>
<dbReference type="GO" id="GO:0046872">
    <property type="term" value="F:metal ion binding"/>
    <property type="evidence" value="ECO:0007669"/>
    <property type="project" value="UniProtKB-KW"/>
</dbReference>
<dbReference type="PROSITE" id="PS51352">
    <property type="entry name" value="THIOREDOXIN_2"/>
    <property type="match status" value="1"/>
</dbReference>
<gene>
    <name evidence="6" type="ordered locus">Rmet_4695</name>
</gene>
<proteinExistence type="inferred from homology"/>
<accession>Q1LE69</accession>
<sequence>MPPLALLAHNGVNTRQGARQRNVEEGTPMKAYAKRWSKVAAVTAVGLIVCVSMGAVGHESDDPHSHHEMKREMHTSTVDYRLPPVTLVRDDGQAVSLANELDDGRPVVLTFIYTTCTSICPVISQTLSQLQAELGPDRDKVHLVSISIDPEHDTPGRLREYAAKFGAGPEWQHYTGAVSASVAAQKAFNVYHEDKMNHSPVVLLRAAPGKPWLRIDGFATADEILHAYHHLMASN</sequence>
<dbReference type="Gene3D" id="3.40.30.10">
    <property type="entry name" value="Glutaredoxin"/>
    <property type="match status" value="1"/>
</dbReference>
<feature type="binding site" evidence="3">
    <location>
        <position position="116"/>
    </location>
    <ligand>
        <name>Cu cation</name>
        <dbReference type="ChEBI" id="CHEBI:23378"/>
    </ligand>
</feature>
<evidence type="ECO:0000256" key="3">
    <source>
        <dbReference type="PIRSR" id="PIRSR603782-1"/>
    </source>
</evidence>
<dbReference type="SUPFAM" id="SSF52833">
    <property type="entry name" value="Thioredoxin-like"/>
    <property type="match status" value="1"/>
</dbReference>
<dbReference type="Proteomes" id="UP000002429">
    <property type="component" value="Plasmid megaplasmid"/>
</dbReference>
<dbReference type="KEGG" id="rme:Rmet_4695"/>
<keyword evidence="2 3" id="KW-0186">Copper</keyword>
<feature type="domain" description="Thioredoxin" evidence="5">
    <location>
        <begin position="76"/>
        <end position="233"/>
    </location>
</feature>
<protein>
    <recommendedName>
        <fullName evidence="5">Thioredoxin domain-containing protein</fullName>
    </recommendedName>
</protein>